<evidence type="ECO:0000313" key="1">
    <source>
        <dbReference type="EMBL" id="CDL90835.1"/>
    </source>
</evidence>
<evidence type="ECO:0000313" key="2">
    <source>
        <dbReference type="Proteomes" id="UP000019482"/>
    </source>
</evidence>
<dbReference type="Proteomes" id="UP000019482">
    <property type="component" value="Unassembled WGS sequence"/>
</dbReference>
<sequence length="210" mass="24501">MEENLISKKELLKLTDISYGQLYRWKRKKIIPEEWFIKKASFTGQETFFPREEILDRVQKIKNLKDDTSLDDLAQIFSNEVSNIKISCEDIIEKGIIMEDVIKIYGDFNSKASIYSFNEILYMTILQEFLSVGNITIEESKSVLQIMHDNYNSYCGKNCEIVFVRKMGVGICFISLLPNQIHFDNLSKVVMNLDISKSVQKLKLKIKELF</sequence>
<keyword evidence="2" id="KW-1185">Reference proteome</keyword>
<dbReference type="OrthoDB" id="1648298at2"/>
<dbReference type="Pfam" id="PF13171">
    <property type="entry name" value="DUF4004"/>
    <property type="match status" value="1"/>
</dbReference>
<proteinExistence type="predicted"/>
<comment type="caution">
    <text evidence="1">The sequence shown here is derived from an EMBL/GenBank/DDBJ whole genome shotgun (WGS) entry which is preliminary data.</text>
</comment>
<protein>
    <submittedName>
        <fullName evidence="1">Uncharacterized, ortholog of YgaS gene of B.subtillis</fullName>
    </submittedName>
</protein>
<dbReference type="RefSeq" id="WP_017751830.1">
    <property type="nucleotide sequence ID" value="NZ_CBXI010000010.1"/>
</dbReference>
<organism evidence="1 2">
    <name type="scientific">Clostridium tyrobutyricum DIVETGP</name>
    <dbReference type="NCBI Taxonomy" id="1408889"/>
    <lineage>
        <taxon>Bacteria</taxon>
        <taxon>Bacillati</taxon>
        <taxon>Bacillota</taxon>
        <taxon>Clostridia</taxon>
        <taxon>Eubacteriales</taxon>
        <taxon>Clostridiaceae</taxon>
        <taxon>Clostridium</taxon>
    </lineage>
</organism>
<dbReference type="EMBL" id="CBXI010000010">
    <property type="protein sequence ID" value="CDL90835.1"/>
    <property type="molecule type" value="Genomic_DNA"/>
</dbReference>
<name>W6N4E0_CLOTY</name>
<dbReference type="InterPro" id="IPR025063">
    <property type="entry name" value="DUF4004"/>
</dbReference>
<gene>
    <name evidence="1" type="ORF">CTDIVETGP_0905</name>
</gene>
<reference evidence="1 2" key="1">
    <citation type="journal article" date="2015" name="Genome Announc.">
        <title>Draft Genome Sequence of Clostridium tyrobutyricum Strain DIVETGP, Isolated from Cow's Milk for Grana Padano Production.</title>
        <authorList>
            <person name="Soggiu A."/>
            <person name="Piras C."/>
            <person name="Gaiarsa S."/>
            <person name="Sassera D."/>
            <person name="Roncada P."/>
            <person name="Bendixen E."/>
            <person name="Brasca M."/>
            <person name="Bonizzi L."/>
        </authorList>
    </citation>
    <scope>NUCLEOTIDE SEQUENCE [LARGE SCALE GENOMIC DNA]</scope>
    <source>
        <strain evidence="1 2">DIVETGP</strain>
    </source>
</reference>
<accession>W6N4E0</accession>
<dbReference type="AlphaFoldDB" id="W6N4E0"/>
<dbReference type="GeneID" id="29420722"/>